<dbReference type="CDD" id="cd00078">
    <property type="entry name" value="HECTc"/>
    <property type="match status" value="1"/>
</dbReference>
<feature type="region of interest" description="Disordered" evidence="8">
    <location>
        <begin position="3128"/>
        <end position="3158"/>
    </location>
</feature>
<protein>
    <recommendedName>
        <fullName evidence="3">HECT-type E3 ubiquitin transferase</fullName>
        <ecNumber evidence="3">2.3.2.26</ecNumber>
    </recommendedName>
</protein>
<keyword evidence="11" id="KW-1185">Reference proteome</keyword>
<feature type="region of interest" description="Disordered" evidence="8">
    <location>
        <begin position="2036"/>
        <end position="2109"/>
    </location>
</feature>
<evidence type="ECO:0000256" key="7">
    <source>
        <dbReference type="PROSITE-ProRule" id="PRU00104"/>
    </source>
</evidence>
<dbReference type="PANTHER" id="PTHR11254">
    <property type="entry name" value="HECT DOMAIN UBIQUITIN-PROTEIN LIGASE"/>
    <property type="match status" value="1"/>
</dbReference>
<comment type="pathway">
    <text evidence="2">Protein modification; protein ubiquitination.</text>
</comment>
<reference evidence="10 11" key="1">
    <citation type="submission" date="2024-09" db="EMBL/GenBank/DDBJ databases">
        <title>Rethinking Asexuality: The Enigmatic Case of Functional Sexual Genes in Lepraria (Stereocaulaceae).</title>
        <authorList>
            <person name="Doellman M."/>
            <person name="Sun Y."/>
            <person name="Barcenas-Pena A."/>
            <person name="Lumbsch H.T."/>
            <person name="Grewe F."/>
        </authorList>
    </citation>
    <scope>NUCLEOTIDE SEQUENCE [LARGE SCALE GENOMIC DNA]</scope>
    <source>
        <strain evidence="10 11">Mercado 3170</strain>
    </source>
</reference>
<dbReference type="SMART" id="SM00119">
    <property type="entry name" value="HECTc"/>
    <property type="match status" value="1"/>
</dbReference>
<proteinExistence type="inferred from homology"/>
<feature type="compositionally biased region" description="Acidic residues" evidence="8">
    <location>
        <begin position="2536"/>
        <end position="2576"/>
    </location>
</feature>
<dbReference type="Pfam" id="PF00632">
    <property type="entry name" value="HECT"/>
    <property type="match status" value="1"/>
</dbReference>
<dbReference type="SUPFAM" id="SSF48371">
    <property type="entry name" value="ARM repeat"/>
    <property type="match status" value="1"/>
</dbReference>
<dbReference type="InterPro" id="IPR050409">
    <property type="entry name" value="E3_ubiq-protein_ligase"/>
</dbReference>
<feature type="domain" description="HECT" evidence="9">
    <location>
        <begin position="3847"/>
        <end position="4183"/>
    </location>
</feature>
<feature type="compositionally biased region" description="Low complexity" evidence="8">
    <location>
        <begin position="3456"/>
        <end position="3466"/>
    </location>
</feature>
<sequence>MGRIKKAAGPKHEATVSPAIADFVTVATTLPVSRLPGHLKSFPRRWPFPKGDLYHWIPLFNRFDAILDQFIVEYGLHDGPQIQPFGRAVLLQGVAEESKAATVTPTSEPDLDSIGFGQDGDRQMVEIILEFSRRLLESCGNRSLYSSSERLSHLLNTTSLSLLTTTLQLAVRLAQRYHASRQRGTNSYQNLNNALLASHYNIDLEKVQRLANPFIKSPSLIQASIMTPAPSLKGKEKAQNSHSGQSTSVSPNDLLALTTQDTKASLNGSAKHFSNADRKGDHTSQWEDWGSVLLSYYQPATAPKEDSRHPPTPTPARRPSGLSRQSRLSSSDESPDPSMTAPNIKHDDSGAGGMRHVEIPYSIIASSTVEEVLKDHLDDLPKDSRHELLTRVRSAHAMTTSLATRQELVGIRLLAITNLAYIYPDATFQQKILQQDTDEPRRLQLAYQLADLVHPPGDGASAIPYKLQTLALAALEALIKQKTKAPDVIAALNIHVSHGVLFYVLRRAVAEMAIEDSDDECTDLDKEERQEALFSLLETLPAATTRTIESLIASGLLDILVEVLNLRTRTAERSHPKVLTFLNSFIYASRDAMQSLANSKGLEAISDLLDYEVRSSMERAKNGEGLLEGFRTRVIDYQIPYFQQQSLKMVFKLIAHMMTNGTGNLDRLLRNLIDSPQLLSGLKTVIVNPKIFGSSVWASAINIMSTFIHNEPTSYAVISEAGLNKGLLESIALESTPEDPMKVYLDFVGETDVFGPGLATSNASSIANFMQDDRSTTRRQASLADSIQGILPSSEAVLAVPQAFGAICLNHSGMQMFLESGALNSFFRLFESNDHIKSMAADRGDLPRILGNSFDELVRHHPTLKMSVMIAIMTMIERLGKYCQASALEKGCGAKLWLQGEDGTLMPAGEDDIAEKRGAARQSPIENDDDVVMGEASSIVEKSRSSAMRSEAPLITAESIEREERDSPNTATRIGVAMNFLSGFFENTSLCSFFIEAGGANYVLDFATMSSLQYDFNIQDSSHHLARVVHIMVEQKPHLVLPSLLQRTQNTAENLGPLCRHTGEEGFFSEFTSSEKQLPEGYIPVSHASIGTTIVKSLVNIQTLCNILFEVFSSPVFTSRSGHTPFSQVNLADMYKKLIKSLGLLHRVCVWEEILVQKKLPEAWKEATRMKGMGMGSDEADEVLGFLNLDGELSGSSDSPTSDSNGGATGLSMNNGSSSSPGQVASTSTTKDENTAQFKNAKILRYLLSQVPSIIVLFSQNLGKALTPKRRPEAYARQNAYLVAEAISEASLEQLTYEPPRKATSSKDRYAYWIVALTSVSSLMIDRSPTQVLTLLLQAFKNAAGLDTIKEILNILFEEVKALACKDLDKLNTDEKARFFSANAGIRIILSFYTQITMAKSIIESSQTNTIGSNDRDRGSPHYFSAPQFLVELRMAVLPVISSVWNSEVVEKAEGPIIKGLIHILRTILEGSEEGGAFKRTDEITATKNIPPKVYTIQSDRVRELKDEGYDEEVAREALYRCMNERHLAREYCQALKTFSGASRCPIPSYDQEKPREPASQTLHHSDSGATLPASDHSHQAGGSDSNLNPLSGITNDMINTLLAARTASAGLTLDAAGGVEPSMSTEPLLGAEGADAQGSSSASRPPPPPAPGVPAETQGEVGEGMAMSIDNLQNSNSNLPVTPQGQDAMRWTTLAGQLPGGPSPSDPPPNQSGTPQSVHHVTVDDLDEERSAIRQNLIDRALDVVNAHEHVTFELADLINAATTKSPDAKTMRREVGETLVQSLISLQMEDDFRPAGKTIASYANLLALVIQDQKFYEATLDELVGNLEQFLGFIKIFADQPPDEASPWIGQILLVIEKMLAEDVQPSLIQWTISTDGKISEGPIVDIEPSFVPIDAKVGLFEAIVELLPRVGKDESLALSVVRALVILTRNRDLAFRLSEKRNIQRLFVMVKQLAGLTTDRFLSTFMLLLRHLVEDDHTIRQIMRSEIMTRFETRRGGQTDTASYVKQMYDLVLRSPQIFVDVTNEKLEIARYEPSQRGNQNLQLKPEIKDEAKEPKPTEGNLATSTAEASTDIVEGQLATAPKPSSIEQDEPTAQKAKANETKAPVVEHPSGVIHFLLLELLNYKDVEDKEPTASAKELLKDLRTSSPSDTQDPGDSTNGASPSNSTTASPTNPDAAETKKPEKPGLKPEQHPMHFYRLFLLQCLAELLHCYNSTKVEFINFSRKADAKAMTPSKPRSGVLNYLLNDVIPVGTLSHEETLAYKKRNLTSNWATSVIVSLCLRTNEKGYYKKQGSIEEDEESDLLFVRKFVLEHALKAYKDANASEEEADVKYARLLDLADLFNRLLQGRIVPPVGTPPPGMEGTFQKSIAKLMFEKNFISALTSSIADIDLNFPASKRAIKYILKPLKQLTSTAVILSQDSDISTTPGQTDDDEISTATSVSDVDDEREETPDLFRNSTLGMFEPGRDEESSSDSSGEDEEMYDEEYDDGMDYDEGLDRDEDEVISDEDEELGEAGHMEGLPGDAGMNVEVVIDGDDEDPSDDEDDEDQDDSEDDMDDMDDGDVVEVMEESNGDSENGSLAGGEDDGWQDEDDDDIERYNEEDGFENELSQDQDAESAVRDLVREFGGAGAALQRLEGLEDGPSDLQMDIDSGRYMEDVVHVDDDDEEDEEDGGDDEVDDDDVIYQPEYDDEEPGMPEPPFGWDPDDEISLPRHHHHHHHHHPRRVPDAFYSASFGGGVLDRTPLYRSHRPAGGPRLNDDNVNPLLQRHDRSTSSRSSRGLRSGPSDVAASLNDYWVHGMGSARRPRGIMPGESPLSFLNGLIASVDQNGGFGLSAMGGPNGALHLHIAGGPGGGLSLPRELQIALGGPRHTHQDPQDIGRDEHRQPAAFQPAVTYQRWQEEARLLYGNLYSLKAERIVNTILRLLVPSALEKKKREEDDLKRMKEQLRKEEQEAKEKAEKEAQEKREQEERDAAAARAVEEAEAAARAQEESQEESQAVEVAEDGGAMEGVESAQVEEATAPAEGGEAGELQAPGDASATAGPSEPAQRVRTTIRGRELDITGLGIDLAYLDALPEDIREEVLMSQLAIQRSQAQAAGEEPTDISREFLEALPVEIREELLQQEAQDRRRRERDEARRRQQAAGGAPARGAEDMDPASFLASLDPTLRQHVLMDQDEEILAHLPEEIAAEARALGGDRAMHRFAGIPRSGRGSGLVRHLLDGSRQPPATLEKPPRRQTVQMLDKAGVATLLRLMFIPQQGSSRTSLNGILHDVSKNRQNRAEVISLLLSILQDGSADVNAVERSFAHLSLRAKQPATQKTPQTLKRTFTGQMASVANNMEATPLMVIQQCLSALVSLTHYNLSIPWFFLTEHEVSSGIKTKANRKGKGKETRASKYALNALLSLLDRKLIMESSGCMEQLSSLLQSVTHPLLNLLRKEKENAEEKHKESEPTEAATTSPEATNISSRGTEGQPAEGAVESVEPSTGASMSPMVDVEADTATEQQEPPAPMTETEAKKEQERKAVDPKNSVEEQKKRVRTFTPPVVPEENLRLVVNVLAARECSAKTFRDTLSTINNLSGIPGAKEVFGKGLIEQAQDLGQSILQDLDELVPQIKQAESGTDIQGMALAKFSPASSDQAKLLRVLTALDYLFDPKRNGGKTKPAAEEGQPGESSTPKEDILTTLYENATFGSLWNKLSECLSSIHQAEGMLNIATILLPLVEALMVVCKNTTLKDVPLIKAAKEFAITSPPPESYMENLFFKFTEDHRKILNELVRHNPKLMSANFALLVKNPKVLEFDNKRNYFTRRLHSRGTEARHTQPPLQLAVRRDTVFLDSFKFLHFKSGDEIKYGKLSIRFNGEEGVDAGGVTREWFQVLSRQMFNPDYALFIPVASDRTTFHPNKLSKVNDEHLMFFKFIGRVIGKALYEGRALDCHFSRAVYKRILGKTVSIKDMETLDLEYYKSLLWMLENDITDIITETFSVETDDFGVTEIVDLKENGRNIPVTEDNKHEYVQLVVEYRLTGSVQEQLSQFLKGFHDIVPPELIAIFNEQELELLISGLPDIDVDDWKNHTEYHNYQVSSPQIQWFWRAVRSFDKEERAKLLQFVTGTSKVPLNGFGQLEGMNGFSRFNIHRDYGNKDRLPSSHTCFNQLDLPEYDSYETLRQQVYTAMTAGSEYFGFA</sequence>
<feature type="region of interest" description="Disordered" evidence="8">
    <location>
        <begin position="301"/>
        <end position="351"/>
    </location>
</feature>
<dbReference type="Gene3D" id="3.90.1750.10">
    <property type="entry name" value="Hect, E3 ligase catalytic domains"/>
    <property type="match status" value="1"/>
</dbReference>
<comment type="catalytic activity">
    <reaction evidence="1">
        <text>S-ubiquitinyl-[E2 ubiquitin-conjugating enzyme]-L-cysteine + [acceptor protein]-L-lysine = [E2 ubiquitin-conjugating enzyme]-L-cysteine + N(6)-ubiquitinyl-[acceptor protein]-L-lysine.</text>
        <dbReference type="EC" id="2.3.2.26"/>
    </reaction>
</comment>
<dbReference type="EMBL" id="JBEFKJ010000043">
    <property type="protein sequence ID" value="KAL2037209.1"/>
    <property type="molecule type" value="Genomic_DNA"/>
</dbReference>
<feature type="compositionally biased region" description="Acidic residues" evidence="8">
    <location>
        <begin position="2446"/>
        <end position="2455"/>
    </location>
</feature>
<organism evidence="10 11">
    <name type="scientific">Stereocaulon virgatum</name>
    <dbReference type="NCBI Taxonomy" id="373712"/>
    <lineage>
        <taxon>Eukaryota</taxon>
        <taxon>Fungi</taxon>
        <taxon>Dikarya</taxon>
        <taxon>Ascomycota</taxon>
        <taxon>Pezizomycotina</taxon>
        <taxon>Lecanoromycetes</taxon>
        <taxon>OSLEUM clade</taxon>
        <taxon>Lecanoromycetidae</taxon>
        <taxon>Lecanorales</taxon>
        <taxon>Lecanorineae</taxon>
        <taxon>Stereocaulaceae</taxon>
        <taxon>Stereocaulon</taxon>
    </lineage>
</organism>
<feature type="region of interest" description="Disordered" evidence="8">
    <location>
        <begin position="231"/>
        <end position="252"/>
    </location>
</feature>
<dbReference type="PROSITE" id="PS50237">
    <property type="entry name" value="HECT"/>
    <property type="match status" value="1"/>
</dbReference>
<name>A0ABR3ZVK8_9LECA</name>
<feature type="region of interest" description="Disordered" evidence="8">
    <location>
        <begin position="3444"/>
        <end position="3541"/>
    </location>
</feature>
<evidence type="ECO:0000256" key="1">
    <source>
        <dbReference type="ARBA" id="ARBA00000885"/>
    </source>
</evidence>
<feature type="compositionally biased region" description="Basic and acidic residues" evidence="8">
    <location>
        <begin position="2951"/>
        <end position="2984"/>
    </location>
</feature>
<feature type="region of interest" description="Disordered" evidence="8">
    <location>
        <begin position="1622"/>
        <end position="1659"/>
    </location>
</feature>
<dbReference type="Pfam" id="PF06012">
    <property type="entry name" value="DUF908"/>
    <property type="match status" value="1"/>
</dbReference>
<dbReference type="EC" id="2.3.2.26" evidence="3"/>
<dbReference type="InterPro" id="IPR016024">
    <property type="entry name" value="ARM-type_fold"/>
</dbReference>
<feature type="region of interest" description="Disordered" evidence="8">
    <location>
        <begin position="1544"/>
        <end position="1589"/>
    </location>
</feature>
<feature type="compositionally biased region" description="Basic and acidic residues" evidence="8">
    <location>
        <begin position="2180"/>
        <end position="2192"/>
    </location>
</feature>
<dbReference type="InterPro" id="IPR025527">
    <property type="entry name" value="HUWE1/Rev1_UBM"/>
</dbReference>
<feature type="region of interest" description="Disordered" evidence="8">
    <location>
        <begin position="2425"/>
        <end position="2621"/>
    </location>
</feature>
<feature type="compositionally biased region" description="Low complexity" evidence="8">
    <location>
        <begin position="317"/>
        <end position="338"/>
    </location>
</feature>
<dbReference type="Pfam" id="PF06025">
    <property type="entry name" value="DUF913"/>
    <property type="match status" value="1"/>
</dbReference>
<dbReference type="Proteomes" id="UP001590950">
    <property type="component" value="Unassembled WGS sequence"/>
</dbReference>
<evidence type="ECO:0000313" key="11">
    <source>
        <dbReference type="Proteomes" id="UP001590950"/>
    </source>
</evidence>
<feature type="compositionally biased region" description="Basic and acidic residues" evidence="8">
    <location>
        <begin position="3517"/>
        <end position="3538"/>
    </location>
</feature>
<keyword evidence="4" id="KW-0808">Transferase</keyword>
<dbReference type="Pfam" id="PF14377">
    <property type="entry name" value="UBM"/>
    <property type="match status" value="3"/>
</dbReference>
<feature type="compositionally biased region" description="Polar residues" evidence="8">
    <location>
        <begin position="2148"/>
        <end position="2159"/>
    </location>
</feature>
<evidence type="ECO:0000256" key="8">
    <source>
        <dbReference type="SAM" id="MobiDB-lite"/>
    </source>
</evidence>
<feature type="compositionally biased region" description="Acidic residues" evidence="8">
    <location>
        <begin position="2666"/>
        <end position="2698"/>
    </location>
</feature>
<feature type="compositionally biased region" description="Low complexity" evidence="8">
    <location>
        <begin position="1194"/>
        <end position="1206"/>
    </location>
</feature>
<feature type="compositionally biased region" description="Acidic residues" evidence="8">
    <location>
        <begin position="2586"/>
        <end position="2618"/>
    </location>
</feature>
<feature type="region of interest" description="Disordered" evidence="8">
    <location>
        <begin position="2951"/>
        <end position="3054"/>
    </location>
</feature>
<feature type="compositionally biased region" description="Polar residues" evidence="8">
    <location>
        <begin position="240"/>
        <end position="252"/>
    </location>
</feature>
<dbReference type="Gene3D" id="3.30.2410.10">
    <property type="entry name" value="Hect, E3 ligase catalytic domain"/>
    <property type="match status" value="1"/>
</dbReference>
<feature type="compositionally biased region" description="Low complexity" evidence="8">
    <location>
        <begin position="2160"/>
        <end position="2177"/>
    </location>
</feature>
<dbReference type="Gene3D" id="3.30.2160.10">
    <property type="entry name" value="Hect, E3 ligase catalytic domain"/>
    <property type="match status" value="1"/>
</dbReference>
<feature type="region of interest" description="Disordered" evidence="8">
    <location>
        <begin position="3661"/>
        <end position="3681"/>
    </location>
</feature>
<keyword evidence="5 7" id="KW-0833">Ubl conjugation pathway</keyword>
<dbReference type="SUPFAM" id="SSF56204">
    <property type="entry name" value="Hect, E3 ligase catalytic domain"/>
    <property type="match status" value="1"/>
</dbReference>
<dbReference type="PANTHER" id="PTHR11254:SF67">
    <property type="entry name" value="E3 UBIQUITIN-PROTEIN LIGASE HUWE1"/>
    <property type="match status" value="1"/>
</dbReference>
<feature type="compositionally biased region" description="Basic and acidic residues" evidence="8">
    <location>
        <begin position="2654"/>
        <end position="2665"/>
    </location>
</feature>
<feature type="compositionally biased region" description="Low complexity" evidence="8">
    <location>
        <begin position="3021"/>
        <end position="3039"/>
    </location>
</feature>
<comment type="caution">
    <text evidence="10">The sequence shown here is derived from an EMBL/GenBank/DDBJ whole genome shotgun (WGS) entry which is preliminary data.</text>
</comment>
<feature type="region of interest" description="Disordered" evidence="8">
    <location>
        <begin position="1695"/>
        <end position="1723"/>
    </location>
</feature>
<gene>
    <name evidence="10" type="ORF">N7G274_010072</name>
</gene>
<feature type="compositionally biased region" description="Basic residues" evidence="8">
    <location>
        <begin position="2715"/>
        <end position="2727"/>
    </location>
</feature>
<evidence type="ECO:0000259" key="9">
    <source>
        <dbReference type="PROSITE" id="PS50237"/>
    </source>
</evidence>
<feature type="region of interest" description="Disordered" evidence="8">
    <location>
        <begin position="2637"/>
        <end position="2728"/>
    </location>
</feature>
<feature type="region of interest" description="Disordered" evidence="8">
    <location>
        <begin position="2744"/>
        <end position="2791"/>
    </location>
</feature>
<comment type="similarity">
    <text evidence="6">Belongs to the UPL family. TOM1/PTR1 subfamily.</text>
</comment>
<evidence type="ECO:0000256" key="3">
    <source>
        <dbReference type="ARBA" id="ARBA00012485"/>
    </source>
</evidence>
<feature type="compositionally biased region" description="Acidic residues" evidence="8">
    <location>
        <begin position="2479"/>
        <end position="2516"/>
    </location>
</feature>
<feature type="compositionally biased region" description="Basic and acidic residues" evidence="8">
    <location>
        <begin position="3128"/>
        <end position="3142"/>
    </location>
</feature>
<feature type="compositionally biased region" description="Low complexity" evidence="8">
    <location>
        <begin position="2777"/>
        <end position="2789"/>
    </location>
</feature>
<evidence type="ECO:0000256" key="5">
    <source>
        <dbReference type="ARBA" id="ARBA00022786"/>
    </source>
</evidence>
<dbReference type="InterPro" id="IPR000569">
    <property type="entry name" value="HECT_dom"/>
</dbReference>
<evidence type="ECO:0000256" key="6">
    <source>
        <dbReference type="ARBA" id="ARBA00034494"/>
    </source>
</evidence>
<evidence type="ECO:0000256" key="4">
    <source>
        <dbReference type="ARBA" id="ARBA00022679"/>
    </source>
</evidence>
<dbReference type="InterPro" id="IPR010309">
    <property type="entry name" value="E3_Ub_ligase_DUF908"/>
</dbReference>
<dbReference type="InterPro" id="IPR035983">
    <property type="entry name" value="Hect_E3_ubiquitin_ligase"/>
</dbReference>
<feature type="active site" description="Glycyl thioester intermediate" evidence="7">
    <location>
        <position position="4150"/>
    </location>
</feature>
<evidence type="ECO:0000256" key="2">
    <source>
        <dbReference type="ARBA" id="ARBA00004906"/>
    </source>
</evidence>
<feature type="region of interest" description="Disordered" evidence="8">
    <location>
        <begin position="1193"/>
        <end position="1233"/>
    </location>
</feature>
<feature type="region of interest" description="Disordered" evidence="8">
    <location>
        <begin position="2145"/>
        <end position="2192"/>
    </location>
</feature>
<accession>A0ABR3ZVK8</accession>
<dbReference type="InterPro" id="IPR010314">
    <property type="entry name" value="E3_Ub_ligase_DUF913"/>
</dbReference>
<evidence type="ECO:0000313" key="10">
    <source>
        <dbReference type="EMBL" id="KAL2037209.1"/>
    </source>
</evidence>
<feature type="compositionally biased region" description="Polar residues" evidence="8">
    <location>
        <begin position="1211"/>
        <end position="1229"/>
    </location>
</feature>
<feature type="compositionally biased region" description="Basic and acidic residues" evidence="8">
    <location>
        <begin position="3444"/>
        <end position="3454"/>
    </location>
</feature>
<feature type="compositionally biased region" description="Pro residues" evidence="8">
    <location>
        <begin position="1702"/>
        <end position="1711"/>
    </location>
</feature>
<feature type="compositionally biased region" description="Basic and acidic residues" evidence="8">
    <location>
        <begin position="2049"/>
        <end position="2060"/>
    </location>
</feature>